<feature type="transmembrane region" description="Helical" evidence="8">
    <location>
        <begin position="176"/>
        <end position="200"/>
    </location>
</feature>
<sequence>MDPPQAAFWVQSPFRHEDTYSALGRGPDGKPQAENTTGLTGQIIISVAIGLFGFLTFCVLRTRWIVMFAPRTKLRRHTPPILSATFFGWIPQLLRIPEGEMLDIVGLDAVMLLRFFAMAIKLFAACLIPGMLIIWPVNYYSTKDGQDPSTPDEDDGKSPIFSRFAPTPGMQGTSMLFLFTQFTFTWVFSILTLFTLWKAYEGYVSIRRKFLLQRAKTITNRTVMVVGLPNHLQNDRALATFYESLGAGNVESAHVVRHVRTLKRLIEQRAHALQQLERAYTHYYGNPSKFRGYNPDKILADNERALVEHAEDGEEHDVDTTESSSLLRPAPHGKKRPTTRLGLWGLFGKKVDKIDHCREVFTTLDKAVQKMRMSRIFATTSVGFVTFEEMHSAQILAQTVNTQETLSCETSTAPEPRDVYWDNLILPPSELSIRSVVVSTTVFFLIFFWAGPIAVFSSFLNLESLEKLIPGITVIAESNPAIKSVLQGFLPTAGISIFLAVVPNILEALCKRQGIQSHSAIARSLYNKYFTFILFNVVLVFTVAGTWIQTLNKVYHNLGELTLLLAMSLSRVAPFFVNYLILKGIGMFPIQLLLIGDVFKQSFHGFLSRTPRDYAETRAPPDQNVGVVYANATLAFVIVLIYSCMKPLILLFGLLYFALGYVVYKYQVLYIFFRPNESNGQIWPMVYNRIMVGLLIFQSTMVGVFMLKKSYLFGALLVPLPIGTVWFWAWTTKAYKLTAEYVPLELLRPDGPDSQLVSTPSAATILPSAVGPADQVPGHVLVDVGQPTDTSLSKATTNGTTNGATNGQANGIAVATATAVITPGGTQRFIPRSAVEDDDYQAIPDRYTDYRQPPMTLYPGVLNSGMRQFIDPAISGPLPTLWLPLKKSSSGNGKKPNRDEESQIGGHGSDSDSDDEHHLHDHIESALQRPPLKLPTKSSDEPQSYEEGDNLVGGGQDEPIPTQTNTAPSSSALATAPTTTLAPTPSRGPQDVSKVVSEPEQSKAAAGGATGPVDLAAATTAANSGTTAAASTEDSSTSATAAATTLNPAIDGLNEVYYHHPERQPTEATVDATAEPEVSTTEATPRVRTVQGQGSRADLLQQQQSQQQQQSHQAAASGTGSA</sequence>
<dbReference type="PANTHER" id="PTHR13018:SF5">
    <property type="entry name" value="RE44586P"/>
    <property type="match status" value="1"/>
</dbReference>
<keyword evidence="3" id="KW-0813">Transport</keyword>
<evidence type="ECO:0000259" key="10">
    <source>
        <dbReference type="Pfam" id="PF13967"/>
    </source>
</evidence>
<dbReference type="GO" id="GO:0005886">
    <property type="term" value="C:plasma membrane"/>
    <property type="evidence" value="ECO:0007669"/>
    <property type="project" value="TreeGrafter"/>
</dbReference>
<evidence type="ECO:0000313" key="13">
    <source>
        <dbReference type="Proteomes" id="UP001194580"/>
    </source>
</evidence>
<dbReference type="Proteomes" id="UP001194580">
    <property type="component" value="Unassembled WGS sequence"/>
</dbReference>
<feature type="transmembrane region" description="Helical" evidence="8">
    <location>
        <begin position="43"/>
        <end position="66"/>
    </location>
</feature>
<feature type="compositionally biased region" description="Low complexity" evidence="7">
    <location>
        <begin position="966"/>
        <end position="985"/>
    </location>
</feature>
<feature type="transmembrane region" description="Helical" evidence="8">
    <location>
        <begin position="436"/>
        <end position="460"/>
    </location>
</feature>
<dbReference type="Pfam" id="PF02714">
    <property type="entry name" value="RSN1_7TM"/>
    <property type="match status" value="1"/>
</dbReference>
<keyword evidence="13" id="KW-1185">Reference proteome</keyword>
<dbReference type="GO" id="GO:0005227">
    <property type="term" value="F:calcium-activated cation channel activity"/>
    <property type="evidence" value="ECO:0007669"/>
    <property type="project" value="InterPro"/>
</dbReference>
<feature type="transmembrane region" description="Helical" evidence="8">
    <location>
        <begin position="711"/>
        <end position="730"/>
    </location>
</feature>
<gene>
    <name evidence="12" type="ORF">BGZ95_008882</name>
</gene>
<proteinExistence type="inferred from homology"/>
<evidence type="ECO:0000256" key="8">
    <source>
        <dbReference type="SAM" id="Phobius"/>
    </source>
</evidence>
<reference evidence="12" key="1">
    <citation type="journal article" date="2020" name="Fungal Divers.">
        <title>Resolving the Mortierellaceae phylogeny through synthesis of multi-gene phylogenetics and phylogenomics.</title>
        <authorList>
            <person name="Vandepol N."/>
            <person name="Liber J."/>
            <person name="Desiro A."/>
            <person name="Na H."/>
            <person name="Kennedy M."/>
            <person name="Barry K."/>
            <person name="Grigoriev I.V."/>
            <person name="Miller A.N."/>
            <person name="O'Donnell K."/>
            <person name="Stajich J.E."/>
            <person name="Bonito G."/>
        </authorList>
    </citation>
    <scope>NUCLEOTIDE SEQUENCE</scope>
    <source>
        <strain evidence="12">NRRL 28262</strain>
    </source>
</reference>
<feature type="region of interest" description="Disordered" evidence="7">
    <location>
        <begin position="885"/>
        <end position="1043"/>
    </location>
</feature>
<feature type="transmembrane region" description="Helical" evidence="8">
    <location>
        <begin position="488"/>
        <end position="509"/>
    </location>
</feature>
<evidence type="ECO:0008006" key="14">
    <source>
        <dbReference type="Google" id="ProtNLM"/>
    </source>
</evidence>
<evidence type="ECO:0000259" key="11">
    <source>
        <dbReference type="Pfam" id="PF14703"/>
    </source>
</evidence>
<name>A0AAD4DDK3_9FUNG</name>
<keyword evidence="4 8" id="KW-0812">Transmembrane</keyword>
<feature type="compositionally biased region" description="Basic and acidic residues" evidence="7">
    <location>
        <begin position="915"/>
        <end position="924"/>
    </location>
</feature>
<evidence type="ECO:0000256" key="1">
    <source>
        <dbReference type="ARBA" id="ARBA00004141"/>
    </source>
</evidence>
<evidence type="ECO:0000256" key="3">
    <source>
        <dbReference type="ARBA" id="ARBA00022448"/>
    </source>
</evidence>
<evidence type="ECO:0000256" key="2">
    <source>
        <dbReference type="ARBA" id="ARBA00007779"/>
    </source>
</evidence>
<feature type="transmembrane region" description="Helical" evidence="8">
    <location>
        <begin position="648"/>
        <end position="673"/>
    </location>
</feature>
<evidence type="ECO:0000256" key="7">
    <source>
        <dbReference type="SAM" id="MobiDB-lite"/>
    </source>
</evidence>
<keyword evidence="6 8" id="KW-0472">Membrane</keyword>
<evidence type="ECO:0000256" key="6">
    <source>
        <dbReference type="ARBA" id="ARBA00023136"/>
    </source>
</evidence>
<feature type="domain" description="CSC1/OSCA1-like cytosolic" evidence="11">
    <location>
        <begin position="220"/>
        <end position="423"/>
    </location>
</feature>
<dbReference type="AlphaFoldDB" id="A0AAD4DDK3"/>
<feature type="transmembrane region" description="Helical" evidence="8">
    <location>
        <begin position="529"/>
        <end position="549"/>
    </location>
</feature>
<feature type="domain" description="CSC1/OSCA1-like 7TM region" evidence="9">
    <location>
        <begin position="434"/>
        <end position="705"/>
    </location>
</feature>
<feature type="compositionally biased region" description="Low complexity" evidence="7">
    <location>
        <begin position="1101"/>
        <end position="1122"/>
    </location>
</feature>
<feature type="transmembrane region" description="Helical" evidence="8">
    <location>
        <begin position="685"/>
        <end position="705"/>
    </location>
</feature>
<feature type="compositionally biased region" description="Low complexity" evidence="7">
    <location>
        <begin position="1016"/>
        <end position="1043"/>
    </location>
</feature>
<dbReference type="PANTHER" id="PTHR13018">
    <property type="entry name" value="PROBABLE MEMBRANE PROTEIN DUF221-RELATED"/>
    <property type="match status" value="1"/>
</dbReference>
<feature type="region of interest" description="Disordered" evidence="7">
    <location>
        <begin position="1060"/>
        <end position="1122"/>
    </location>
</feature>
<feature type="transmembrane region" description="Helical" evidence="8">
    <location>
        <begin position="625"/>
        <end position="642"/>
    </location>
</feature>
<evidence type="ECO:0000256" key="4">
    <source>
        <dbReference type="ARBA" id="ARBA00022692"/>
    </source>
</evidence>
<dbReference type="Pfam" id="PF13967">
    <property type="entry name" value="RSN1_TM"/>
    <property type="match status" value="1"/>
</dbReference>
<comment type="similarity">
    <text evidence="2">Belongs to the CSC1 (TC 1.A.17) family.</text>
</comment>
<evidence type="ECO:0000313" key="12">
    <source>
        <dbReference type="EMBL" id="KAG0275361.1"/>
    </source>
</evidence>
<protein>
    <recommendedName>
        <fullName evidence="14">DUF221-domain-containing protein</fullName>
    </recommendedName>
</protein>
<dbReference type="InterPro" id="IPR003864">
    <property type="entry name" value="CSC1/OSCA1-like_7TM"/>
</dbReference>
<dbReference type="InterPro" id="IPR032880">
    <property type="entry name" value="CSC1/OSCA1-like_N"/>
</dbReference>
<organism evidence="12 13">
    <name type="scientific">Linnemannia exigua</name>
    <dbReference type="NCBI Taxonomy" id="604196"/>
    <lineage>
        <taxon>Eukaryota</taxon>
        <taxon>Fungi</taxon>
        <taxon>Fungi incertae sedis</taxon>
        <taxon>Mucoromycota</taxon>
        <taxon>Mortierellomycotina</taxon>
        <taxon>Mortierellomycetes</taxon>
        <taxon>Mortierellales</taxon>
        <taxon>Mortierellaceae</taxon>
        <taxon>Linnemannia</taxon>
    </lineage>
</organism>
<keyword evidence="5 8" id="KW-1133">Transmembrane helix</keyword>
<comment type="subcellular location">
    <subcellularLocation>
        <location evidence="1">Membrane</location>
        <topology evidence="1">Multi-pass membrane protein</topology>
    </subcellularLocation>
</comment>
<dbReference type="EMBL" id="JAAAIL010000489">
    <property type="protein sequence ID" value="KAG0275361.1"/>
    <property type="molecule type" value="Genomic_DNA"/>
</dbReference>
<evidence type="ECO:0000259" key="9">
    <source>
        <dbReference type="Pfam" id="PF02714"/>
    </source>
</evidence>
<dbReference type="Pfam" id="PF14703">
    <property type="entry name" value="PHM7_cyt"/>
    <property type="match status" value="1"/>
</dbReference>
<feature type="domain" description="CSC1/OSCA1-like N-terminal transmembrane" evidence="10">
    <location>
        <begin position="41"/>
        <end position="198"/>
    </location>
</feature>
<feature type="region of interest" description="Disordered" evidence="7">
    <location>
        <begin position="310"/>
        <end position="336"/>
    </location>
</feature>
<dbReference type="InterPro" id="IPR045122">
    <property type="entry name" value="Csc1-like"/>
</dbReference>
<accession>A0AAD4DDK3</accession>
<feature type="compositionally biased region" description="Low complexity" evidence="7">
    <location>
        <begin position="885"/>
        <end position="894"/>
    </location>
</feature>
<comment type="caution">
    <text evidence="12">The sequence shown here is derived from an EMBL/GenBank/DDBJ whole genome shotgun (WGS) entry which is preliminary data.</text>
</comment>
<evidence type="ECO:0000256" key="5">
    <source>
        <dbReference type="ARBA" id="ARBA00022989"/>
    </source>
</evidence>
<feature type="transmembrane region" description="Helical" evidence="8">
    <location>
        <begin position="111"/>
        <end position="135"/>
    </location>
</feature>
<dbReference type="InterPro" id="IPR027815">
    <property type="entry name" value="CSC1/OSCA1-like_cyt"/>
</dbReference>